<evidence type="ECO:0000256" key="1">
    <source>
        <dbReference type="ARBA" id="ARBA00022801"/>
    </source>
</evidence>
<dbReference type="Pfam" id="PF00857">
    <property type="entry name" value="Isochorismatase"/>
    <property type="match status" value="1"/>
</dbReference>
<keyword evidence="4" id="KW-1185">Reference proteome</keyword>
<evidence type="ECO:0000259" key="2">
    <source>
        <dbReference type="Pfam" id="PF00857"/>
    </source>
</evidence>
<proteinExistence type="predicted"/>
<dbReference type="OrthoDB" id="9794942at2"/>
<gene>
    <name evidence="3" type="ORF">D7D94_04375</name>
</gene>
<dbReference type="PANTHER" id="PTHR43540:SF1">
    <property type="entry name" value="ISOCHORISMATASE HYDROLASE"/>
    <property type="match status" value="1"/>
</dbReference>
<protein>
    <submittedName>
        <fullName evidence="3">Cysteine hydrolase</fullName>
    </submittedName>
</protein>
<name>A0A6I6E2K9_9MICO</name>
<dbReference type="InterPro" id="IPR036380">
    <property type="entry name" value="Isochorismatase-like_sf"/>
</dbReference>
<accession>A0A6I6E2K9</accession>
<dbReference type="KEGG" id="moj:D7D94_04375"/>
<reference evidence="3 4" key="1">
    <citation type="submission" date="2018-09" db="EMBL/GenBank/DDBJ databases">
        <title>Whole genome sequencing of Microbacterium oryzae strain MB-10T.</title>
        <authorList>
            <person name="Das S.K."/>
        </authorList>
    </citation>
    <scope>NUCLEOTIDE SEQUENCE [LARGE SCALE GENOMIC DNA]</scope>
    <source>
        <strain evidence="3 4">MB-10</strain>
    </source>
</reference>
<dbReference type="GO" id="GO:0016787">
    <property type="term" value="F:hydrolase activity"/>
    <property type="evidence" value="ECO:0007669"/>
    <property type="project" value="UniProtKB-KW"/>
</dbReference>
<dbReference type="Proteomes" id="UP000422989">
    <property type="component" value="Chromosome"/>
</dbReference>
<dbReference type="CDD" id="cd01014">
    <property type="entry name" value="nicotinamidase_related"/>
    <property type="match status" value="1"/>
</dbReference>
<dbReference type="InterPro" id="IPR050272">
    <property type="entry name" value="Isochorismatase-like_hydrls"/>
</dbReference>
<keyword evidence="1 3" id="KW-0378">Hydrolase</keyword>
<dbReference type="InterPro" id="IPR000868">
    <property type="entry name" value="Isochorismatase-like_dom"/>
</dbReference>
<sequence>MMEQSSSVDAPALVVIDVQRGFDDADYWGPRDNPSCEVNVAALIAHWRERSWPTVFVQHDSRDPRSPLHPDHPGHAFKDVVAGVPDLLVRKSVNSSFYGAPDLHAWLQAEGIARVVICGITTNHCCETTARMAGNLGYDVDFVIDATHTFARATPDGRVLTAAELSAVTAANLHGEFATVVRTADVLAR</sequence>
<dbReference type="Gene3D" id="3.40.50.850">
    <property type="entry name" value="Isochorismatase-like"/>
    <property type="match status" value="1"/>
</dbReference>
<dbReference type="SUPFAM" id="SSF52499">
    <property type="entry name" value="Isochorismatase-like hydrolases"/>
    <property type="match status" value="1"/>
</dbReference>
<dbReference type="PANTHER" id="PTHR43540">
    <property type="entry name" value="PEROXYUREIDOACRYLATE/UREIDOACRYLATE AMIDOHYDROLASE-RELATED"/>
    <property type="match status" value="1"/>
</dbReference>
<dbReference type="EMBL" id="CP032550">
    <property type="protein sequence ID" value="QGU26987.1"/>
    <property type="molecule type" value="Genomic_DNA"/>
</dbReference>
<evidence type="ECO:0000313" key="4">
    <source>
        <dbReference type="Proteomes" id="UP000422989"/>
    </source>
</evidence>
<feature type="domain" description="Isochorismatase-like" evidence="2">
    <location>
        <begin position="12"/>
        <end position="153"/>
    </location>
</feature>
<dbReference type="AlphaFoldDB" id="A0A6I6E2K9"/>
<evidence type="ECO:0000313" key="3">
    <source>
        <dbReference type="EMBL" id="QGU26987.1"/>
    </source>
</evidence>
<dbReference type="RefSeq" id="WP_156241479.1">
    <property type="nucleotide sequence ID" value="NZ_BAAAZL010000002.1"/>
</dbReference>
<organism evidence="3 4">
    <name type="scientific">Microbacterium oryzae</name>
    <dbReference type="NCBI Taxonomy" id="743009"/>
    <lineage>
        <taxon>Bacteria</taxon>
        <taxon>Bacillati</taxon>
        <taxon>Actinomycetota</taxon>
        <taxon>Actinomycetes</taxon>
        <taxon>Micrococcales</taxon>
        <taxon>Microbacteriaceae</taxon>
        <taxon>Microbacterium</taxon>
    </lineage>
</organism>